<accession>G7YLA1</accession>
<keyword evidence="2" id="KW-1185">Reference proteome</keyword>
<protein>
    <submittedName>
        <fullName evidence="1">Exostosin-3</fullName>
    </submittedName>
</protein>
<reference key="2">
    <citation type="submission" date="2011-10" db="EMBL/GenBank/DDBJ databases">
        <title>The genome and transcriptome sequence of Clonorchis sinensis provide insights into the carcinogenic liver fluke.</title>
        <authorList>
            <person name="Wang X."/>
            <person name="Huang Y."/>
            <person name="Chen W."/>
            <person name="Liu H."/>
            <person name="Guo L."/>
            <person name="Chen Y."/>
            <person name="Luo F."/>
            <person name="Zhou W."/>
            <person name="Sun J."/>
            <person name="Mao Q."/>
            <person name="Liang P."/>
            <person name="Zhou C."/>
            <person name="Tian Y."/>
            <person name="Men J."/>
            <person name="Lv X."/>
            <person name="Huang L."/>
            <person name="Zhou J."/>
            <person name="Hu Y."/>
            <person name="Li R."/>
            <person name="Zhang F."/>
            <person name="Lei H."/>
            <person name="Li X."/>
            <person name="Hu X."/>
            <person name="Liang C."/>
            <person name="Xu J."/>
            <person name="Wu Z."/>
            <person name="Yu X."/>
        </authorList>
    </citation>
    <scope>NUCLEOTIDE SEQUENCE</scope>
    <source>
        <strain>Henan</strain>
    </source>
</reference>
<sequence length="414" mass="46764">MKTTNNGVLRFCLNQRTDVSNSISKQLYDALVNSPLRQLSCSDLGKAHVKILVNWDDDKSCFQVYKHGFNTYNHPPCVLILPTVSSEMEFRHKRDHTTIRNSPWIIIAPSFTFGSFRTGTDLMVTTMAYLELFNRSLDATSRILLNSRSRLLTLSIGRARNEEANRTSYTNLLLHDIEKLSVDANHQEMSVVNISIHRMEKELLECWKIDTLQSMLQILGESLVWFPCASSPELLRESVFGLVPITPPSTPDGSQVNTLSWQIQLLLCLESGAIPVLVGEGQLPFPMAMGYERWSQATISISVRQLDHLRPFLLSVPAEEIEMLQQNSFSNKQPVHQVSANKAHDNMTLFLSTLPDTSGHFYPNLYTPFGINSSTWFDETFCTTVEDSCNGTTNADYFVPYAATFRPGRLAIRS</sequence>
<evidence type="ECO:0000313" key="1">
    <source>
        <dbReference type="EMBL" id="GAA53732.1"/>
    </source>
</evidence>
<organism evidence="1 2">
    <name type="scientific">Clonorchis sinensis</name>
    <name type="common">Chinese liver fluke</name>
    <dbReference type="NCBI Taxonomy" id="79923"/>
    <lineage>
        <taxon>Eukaryota</taxon>
        <taxon>Metazoa</taxon>
        <taxon>Spiralia</taxon>
        <taxon>Lophotrochozoa</taxon>
        <taxon>Platyhelminthes</taxon>
        <taxon>Trematoda</taxon>
        <taxon>Digenea</taxon>
        <taxon>Opisthorchiida</taxon>
        <taxon>Opisthorchiata</taxon>
        <taxon>Opisthorchiidae</taxon>
        <taxon>Clonorchis</taxon>
    </lineage>
</organism>
<gene>
    <name evidence="1" type="ORF">CLF_110918</name>
</gene>
<evidence type="ECO:0000313" key="2">
    <source>
        <dbReference type="Proteomes" id="UP000008909"/>
    </source>
</evidence>
<dbReference type="AlphaFoldDB" id="G7YLA1"/>
<proteinExistence type="predicted"/>
<dbReference type="Proteomes" id="UP000008909">
    <property type="component" value="Unassembled WGS sequence"/>
</dbReference>
<reference evidence="1" key="1">
    <citation type="journal article" date="2011" name="Genome Biol.">
        <title>The draft genome of the carcinogenic human liver fluke Clonorchis sinensis.</title>
        <authorList>
            <person name="Wang X."/>
            <person name="Chen W."/>
            <person name="Huang Y."/>
            <person name="Sun J."/>
            <person name="Men J."/>
            <person name="Liu H."/>
            <person name="Luo F."/>
            <person name="Guo L."/>
            <person name="Lv X."/>
            <person name="Deng C."/>
            <person name="Zhou C."/>
            <person name="Fan Y."/>
            <person name="Li X."/>
            <person name="Huang L."/>
            <person name="Hu Y."/>
            <person name="Liang C."/>
            <person name="Hu X."/>
            <person name="Xu J."/>
            <person name="Yu X."/>
        </authorList>
    </citation>
    <scope>NUCLEOTIDE SEQUENCE [LARGE SCALE GENOMIC DNA]</scope>
    <source>
        <strain evidence="1">Henan</strain>
    </source>
</reference>
<dbReference type="EMBL" id="DF143574">
    <property type="protein sequence ID" value="GAA53732.1"/>
    <property type="molecule type" value="Genomic_DNA"/>
</dbReference>
<name>G7YLA1_CLOSI</name>